<keyword evidence="3" id="KW-0813">Transport</keyword>
<evidence type="ECO:0000256" key="3">
    <source>
        <dbReference type="ARBA" id="ARBA00022448"/>
    </source>
</evidence>
<dbReference type="GO" id="GO:0009847">
    <property type="term" value="P:spore germination"/>
    <property type="evidence" value="ECO:0007669"/>
    <property type="project" value="InterPro"/>
</dbReference>
<sequence>MFADNGRISKRQLALQLMLSFGGVLLLVVPGQEGFAGREGIFGLMIGYAGFCLYLFFLMRLAGPCRDPRRTAGKAAGVLIAVLYGLILTVTAAWLLQQMGKIGSRYLVEGADENLLILLLLAVAALGTGRDVQRRGRLGEALFPIIAAALLLFFLLALFQGDSSYLMEAEEVTARGILEKGWLVFSLVSLVGVMPFLLGRVDRYAGAAGRLRWSMGTIFLFLGASLLLLRAVFGQEGIRYKEFPMADLMGGTSLPGGFLQRLDILWITVLMLSLLFAVGSLLFYAGDILERFKLPHGRIPVLAITGFLALPAVTGSSLGENYLLLLTRVGAPVLLAFSLGMSLMGRREG</sequence>
<feature type="transmembrane region" description="Helical" evidence="8">
    <location>
        <begin position="264"/>
        <end position="285"/>
    </location>
</feature>
<evidence type="ECO:0000313" key="9">
    <source>
        <dbReference type="EMBL" id="HIR92487.1"/>
    </source>
</evidence>
<evidence type="ECO:0000256" key="8">
    <source>
        <dbReference type="SAM" id="Phobius"/>
    </source>
</evidence>
<dbReference type="Pfam" id="PF03845">
    <property type="entry name" value="Spore_permease"/>
    <property type="match status" value="1"/>
</dbReference>
<evidence type="ECO:0000256" key="1">
    <source>
        <dbReference type="ARBA" id="ARBA00004141"/>
    </source>
</evidence>
<dbReference type="PANTHER" id="PTHR34975:SF2">
    <property type="entry name" value="SPORE GERMINATION PROTEIN A2"/>
    <property type="match status" value="1"/>
</dbReference>
<proteinExistence type="inferred from homology"/>
<feature type="transmembrane region" description="Helical" evidence="8">
    <location>
        <begin position="322"/>
        <end position="344"/>
    </location>
</feature>
<evidence type="ECO:0000256" key="6">
    <source>
        <dbReference type="ARBA" id="ARBA00022989"/>
    </source>
</evidence>
<keyword evidence="7 8" id="KW-0472">Membrane</keyword>
<dbReference type="GO" id="GO:0016020">
    <property type="term" value="C:membrane"/>
    <property type="evidence" value="ECO:0007669"/>
    <property type="project" value="UniProtKB-SubCell"/>
</dbReference>
<feature type="transmembrane region" description="Helical" evidence="8">
    <location>
        <begin position="181"/>
        <end position="201"/>
    </location>
</feature>
<name>A0A9D1JFR9_9FIRM</name>
<reference evidence="9" key="2">
    <citation type="journal article" date="2021" name="PeerJ">
        <title>Extensive microbial diversity within the chicken gut microbiome revealed by metagenomics and culture.</title>
        <authorList>
            <person name="Gilroy R."/>
            <person name="Ravi A."/>
            <person name="Getino M."/>
            <person name="Pursley I."/>
            <person name="Horton D.L."/>
            <person name="Alikhan N.F."/>
            <person name="Baker D."/>
            <person name="Gharbi K."/>
            <person name="Hall N."/>
            <person name="Watson M."/>
            <person name="Adriaenssens E.M."/>
            <person name="Foster-Nyarko E."/>
            <person name="Jarju S."/>
            <person name="Secka A."/>
            <person name="Antonio M."/>
            <person name="Oren A."/>
            <person name="Chaudhuri R.R."/>
            <person name="La Ragione R."/>
            <person name="Hildebrand F."/>
            <person name="Pallen M.J."/>
        </authorList>
    </citation>
    <scope>NUCLEOTIDE SEQUENCE</scope>
    <source>
        <strain evidence="9">ChiSxjej1B13-7041</strain>
    </source>
</reference>
<reference evidence="9" key="1">
    <citation type="submission" date="2020-10" db="EMBL/GenBank/DDBJ databases">
        <authorList>
            <person name="Gilroy R."/>
        </authorList>
    </citation>
    <scope>NUCLEOTIDE SEQUENCE</scope>
    <source>
        <strain evidence="9">ChiSxjej1B13-7041</strain>
    </source>
</reference>
<feature type="transmembrane region" description="Helical" evidence="8">
    <location>
        <begin position="12"/>
        <end position="29"/>
    </location>
</feature>
<dbReference type="InterPro" id="IPR004761">
    <property type="entry name" value="Spore_GerAB"/>
</dbReference>
<accession>A0A9D1JFR9</accession>
<gene>
    <name evidence="9" type="ORF">IAB98_03565</name>
</gene>
<feature type="transmembrane region" description="Helical" evidence="8">
    <location>
        <begin position="115"/>
        <end position="132"/>
    </location>
</feature>
<keyword evidence="4" id="KW-0309">Germination</keyword>
<comment type="caution">
    <text evidence="9">The sequence shown here is derived from an EMBL/GenBank/DDBJ whole genome shotgun (WGS) entry which is preliminary data.</text>
</comment>
<feature type="transmembrane region" description="Helical" evidence="8">
    <location>
        <begin position="41"/>
        <end position="63"/>
    </location>
</feature>
<feature type="transmembrane region" description="Helical" evidence="8">
    <location>
        <begin position="297"/>
        <end position="316"/>
    </location>
</feature>
<feature type="transmembrane region" description="Helical" evidence="8">
    <location>
        <begin position="75"/>
        <end position="95"/>
    </location>
</feature>
<evidence type="ECO:0000256" key="7">
    <source>
        <dbReference type="ARBA" id="ARBA00023136"/>
    </source>
</evidence>
<evidence type="ECO:0000256" key="4">
    <source>
        <dbReference type="ARBA" id="ARBA00022544"/>
    </source>
</evidence>
<dbReference type="Proteomes" id="UP000886841">
    <property type="component" value="Unassembled WGS sequence"/>
</dbReference>
<dbReference type="AlphaFoldDB" id="A0A9D1JFR9"/>
<keyword evidence="5 8" id="KW-0812">Transmembrane</keyword>
<evidence type="ECO:0000313" key="10">
    <source>
        <dbReference type="Proteomes" id="UP000886841"/>
    </source>
</evidence>
<feature type="transmembrane region" description="Helical" evidence="8">
    <location>
        <begin position="213"/>
        <end position="233"/>
    </location>
</feature>
<comment type="subcellular location">
    <subcellularLocation>
        <location evidence="1">Membrane</location>
        <topology evidence="1">Multi-pass membrane protein</topology>
    </subcellularLocation>
</comment>
<evidence type="ECO:0000256" key="2">
    <source>
        <dbReference type="ARBA" id="ARBA00007998"/>
    </source>
</evidence>
<comment type="similarity">
    <text evidence="2">Belongs to the amino acid-polyamine-organocation (APC) superfamily. Spore germination protein (SGP) (TC 2.A.3.9) family.</text>
</comment>
<organism evidence="9 10">
    <name type="scientific">Candidatus Egerieimonas intestinavium</name>
    <dbReference type="NCBI Taxonomy" id="2840777"/>
    <lineage>
        <taxon>Bacteria</taxon>
        <taxon>Bacillati</taxon>
        <taxon>Bacillota</taxon>
        <taxon>Clostridia</taxon>
        <taxon>Lachnospirales</taxon>
        <taxon>Lachnospiraceae</taxon>
        <taxon>Lachnospiraceae incertae sedis</taxon>
        <taxon>Candidatus Egerieimonas</taxon>
    </lineage>
</organism>
<dbReference type="PANTHER" id="PTHR34975">
    <property type="entry name" value="SPORE GERMINATION PROTEIN A2"/>
    <property type="match status" value="1"/>
</dbReference>
<feature type="transmembrane region" description="Helical" evidence="8">
    <location>
        <begin position="141"/>
        <end position="161"/>
    </location>
</feature>
<protein>
    <submittedName>
        <fullName evidence="9">GerAB/ArcD/ProY family transporter</fullName>
    </submittedName>
</protein>
<dbReference type="EMBL" id="DVHU01000031">
    <property type="protein sequence ID" value="HIR92487.1"/>
    <property type="molecule type" value="Genomic_DNA"/>
</dbReference>
<keyword evidence="6 8" id="KW-1133">Transmembrane helix</keyword>
<evidence type="ECO:0000256" key="5">
    <source>
        <dbReference type="ARBA" id="ARBA00022692"/>
    </source>
</evidence>